<dbReference type="Proteomes" id="UP000293300">
    <property type="component" value="Unassembled WGS sequence"/>
</dbReference>
<evidence type="ECO:0000313" key="2">
    <source>
        <dbReference type="Proteomes" id="UP000293300"/>
    </source>
</evidence>
<evidence type="ECO:0000313" key="1">
    <source>
        <dbReference type="EMBL" id="TBX66146.1"/>
    </source>
</evidence>
<keyword evidence="2" id="KW-1185">Reference proteome</keyword>
<dbReference type="SUPFAM" id="SSF52141">
    <property type="entry name" value="Uracil-DNA glycosylase-like"/>
    <property type="match status" value="1"/>
</dbReference>
<comment type="caution">
    <text evidence="1">The sequence shown here is derived from an EMBL/GenBank/DDBJ whole genome shotgun (WGS) entry which is preliminary data.</text>
</comment>
<sequence length="273" mass="32091">MPEQHPFTTNRWFENLINPSLHEKWINNIDSFGYIPNKETKSIFLGTFPIWQISTGNKNQENFEFFYGSSVNEFWNCLGEILEFEINTLENRLNILEINNIGITDILKQIDRNPINSNLDRDLTVLSYNNIIDLKCQFSKIENIFITSGGKSRIGNLNDNNKNVGTWLKNSVIDRNLKGFNQDGFVKEILIDNIKFNLIYLYSPSNSTRRSIQGILNRNNNFDIENIDINSFRRLQWGYFLRKYHLGETNIKSIKNIWDLVNNNETLLDFFEN</sequence>
<dbReference type="Gene3D" id="3.40.470.10">
    <property type="entry name" value="Uracil-DNA glycosylase-like domain"/>
    <property type="match status" value="1"/>
</dbReference>
<reference evidence="1 2" key="1">
    <citation type="submission" date="2019-02" db="EMBL/GenBank/DDBJ databases">
        <title>Flavobacterium sp. RD-2-33 isolated from forest soil.</title>
        <authorList>
            <person name="Chaudhary D.K."/>
        </authorList>
    </citation>
    <scope>NUCLEOTIDE SEQUENCE [LARGE SCALE GENOMIC DNA]</scope>
    <source>
        <strain evidence="1 2">RD-2-33</strain>
    </source>
</reference>
<dbReference type="InterPro" id="IPR036895">
    <property type="entry name" value="Uracil-DNA_glycosylase-like_sf"/>
</dbReference>
<proteinExistence type="predicted"/>
<organism evidence="1 2">
    <name type="scientific">Flavobacterium silvisoli</name>
    <dbReference type="NCBI Taxonomy" id="2529433"/>
    <lineage>
        <taxon>Bacteria</taxon>
        <taxon>Pseudomonadati</taxon>
        <taxon>Bacteroidota</taxon>
        <taxon>Flavobacteriia</taxon>
        <taxon>Flavobacteriales</taxon>
        <taxon>Flavobacteriaceae</taxon>
        <taxon>Flavobacterium</taxon>
    </lineage>
</organism>
<dbReference type="RefSeq" id="WP_131476718.1">
    <property type="nucleotide sequence ID" value="NZ_SJPE01000015.1"/>
</dbReference>
<dbReference type="EMBL" id="SJPE01000015">
    <property type="protein sequence ID" value="TBX66146.1"/>
    <property type="molecule type" value="Genomic_DNA"/>
</dbReference>
<gene>
    <name evidence="1" type="ORF">EZL74_11200</name>
</gene>
<protein>
    <submittedName>
        <fullName evidence="1">Uncharacterized protein</fullName>
    </submittedName>
</protein>
<dbReference type="OrthoDB" id="790288at2"/>
<name>A0A4V2L4B9_9FLAO</name>
<accession>A0A4V2L4B9</accession>
<dbReference type="AlphaFoldDB" id="A0A4V2L4B9"/>